<dbReference type="EMBL" id="CAJOBH010135336">
    <property type="protein sequence ID" value="CAF4778826.1"/>
    <property type="molecule type" value="Genomic_DNA"/>
</dbReference>
<dbReference type="Proteomes" id="UP000681967">
    <property type="component" value="Unassembled WGS sequence"/>
</dbReference>
<accession>A0A8S3CNZ6</accession>
<evidence type="ECO:0000313" key="2">
    <source>
        <dbReference type="EMBL" id="CAF4585277.1"/>
    </source>
</evidence>
<dbReference type="EMBL" id="CAJOBH010063996">
    <property type="protein sequence ID" value="CAF4439365.1"/>
    <property type="molecule type" value="Genomic_DNA"/>
</dbReference>
<sequence>MSKKVVDTGRSVHRVDLSLPVVQTDSYEIFYTIPTQQTSRATLP</sequence>
<dbReference type="AlphaFoldDB" id="A0A8S3CNZ6"/>
<evidence type="ECO:0000313" key="5">
    <source>
        <dbReference type="Proteomes" id="UP000681720"/>
    </source>
</evidence>
<proteinExistence type="predicted"/>
<dbReference type="EMBL" id="CAJOBJ010173719">
    <property type="protein sequence ID" value="CAF4892665.1"/>
    <property type="molecule type" value="Genomic_DNA"/>
</dbReference>
<comment type="caution">
    <text evidence="4">The sequence shown here is derived from an EMBL/GenBank/DDBJ whole genome shotgun (WGS) entry which is preliminary data.</text>
</comment>
<organism evidence="4 5">
    <name type="scientific">Rotaria magnacalcarata</name>
    <dbReference type="NCBI Taxonomy" id="392030"/>
    <lineage>
        <taxon>Eukaryota</taxon>
        <taxon>Metazoa</taxon>
        <taxon>Spiralia</taxon>
        <taxon>Gnathifera</taxon>
        <taxon>Rotifera</taxon>
        <taxon>Eurotatoria</taxon>
        <taxon>Bdelloidea</taxon>
        <taxon>Philodinida</taxon>
        <taxon>Philodinidae</taxon>
        <taxon>Rotaria</taxon>
    </lineage>
</organism>
<feature type="non-terminal residue" evidence="4">
    <location>
        <position position="44"/>
    </location>
</feature>
<dbReference type="EMBL" id="CAJOBJ010100507">
    <property type="protein sequence ID" value="CAF4585277.1"/>
    <property type="molecule type" value="Genomic_DNA"/>
</dbReference>
<reference evidence="4" key="1">
    <citation type="submission" date="2021-02" db="EMBL/GenBank/DDBJ databases">
        <authorList>
            <person name="Nowell W R."/>
        </authorList>
    </citation>
    <scope>NUCLEOTIDE SEQUENCE</scope>
</reference>
<evidence type="ECO:0000313" key="1">
    <source>
        <dbReference type="EMBL" id="CAF4439365.1"/>
    </source>
</evidence>
<dbReference type="Proteomes" id="UP000681720">
    <property type="component" value="Unassembled WGS sequence"/>
</dbReference>
<evidence type="ECO:0000313" key="3">
    <source>
        <dbReference type="EMBL" id="CAF4778826.1"/>
    </source>
</evidence>
<protein>
    <submittedName>
        <fullName evidence="4">Uncharacterized protein</fullName>
    </submittedName>
</protein>
<evidence type="ECO:0000313" key="4">
    <source>
        <dbReference type="EMBL" id="CAF4892665.1"/>
    </source>
</evidence>
<name>A0A8S3CNZ6_9BILA</name>
<gene>
    <name evidence="1" type="ORF">BYL167_LOCUS33243</name>
    <name evidence="3" type="ORF">BYL167_LOCUS47223</name>
    <name evidence="2" type="ORF">GIL414_LOCUS38253</name>
    <name evidence="4" type="ORF">GIL414_LOCUS51417</name>
</gene>